<protein>
    <submittedName>
        <fullName evidence="2">Uncharacterized protein</fullName>
    </submittedName>
</protein>
<organism evidence="2">
    <name type="scientific">viral metagenome</name>
    <dbReference type="NCBI Taxonomy" id="1070528"/>
    <lineage>
        <taxon>unclassified sequences</taxon>
        <taxon>metagenomes</taxon>
        <taxon>organismal metagenomes</taxon>
    </lineage>
</organism>
<reference evidence="2" key="1">
    <citation type="journal article" date="2020" name="Nature">
        <title>Giant virus diversity and host interactions through global metagenomics.</title>
        <authorList>
            <person name="Schulz F."/>
            <person name="Roux S."/>
            <person name="Paez-Espino D."/>
            <person name="Jungbluth S."/>
            <person name="Walsh D.A."/>
            <person name="Denef V.J."/>
            <person name="McMahon K.D."/>
            <person name="Konstantinidis K.T."/>
            <person name="Eloe-Fadrosh E.A."/>
            <person name="Kyrpides N.C."/>
            <person name="Woyke T."/>
        </authorList>
    </citation>
    <scope>NUCLEOTIDE SEQUENCE</scope>
    <source>
        <strain evidence="2">GVMAG-M-3300009151-50</strain>
    </source>
</reference>
<keyword evidence="1" id="KW-1133">Transmembrane helix</keyword>
<accession>A0A6C0ENY1</accession>
<keyword evidence="1" id="KW-0472">Membrane</keyword>
<evidence type="ECO:0000256" key="1">
    <source>
        <dbReference type="SAM" id="Phobius"/>
    </source>
</evidence>
<dbReference type="AlphaFoldDB" id="A0A6C0ENY1"/>
<evidence type="ECO:0000313" key="2">
    <source>
        <dbReference type="EMBL" id="QHT30914.1"/>
    </source>
</evidence>
<name>A0A6C0ENY1_9ZZZZ</name>
<sequence>MDDSYIQIGTTVFVSCCLAIVACGIILETCRSRDDNVYAEIDNDPV</sequence>
<proteinExistence type="predicted"/>
<feature type="transmembrane region" description="Helical" evidence="1">
    <location>
        <begin position="6"/>
        <end position="27"/>
    </location>
</feature>
<keyword evidence="1" id="KW-0812">Transmembrane</keyword>
<dbReference type="EMBL" id="MN738913">
    <property type="protein sequence ID" value="QHT30914.1"/>
    <property type="molecule type" value="Genomic_DNA"/>
</dbReference>